<reference evidence="6 7" key="1">
    <citation type="journal article" date="2021" name="Elife">
        <title>Chloroplast acquisition without the gene transfer in kleptoplastic sea slugs, Plakobranchus ocellatus.</title>
        <authorList>
            <person name="Maeda T."/>
            <person name="Takahashi S."/>
            <person name="Yoshida T."/>
            <person name="Shimamura S."/>
            <person name="Takaki Y."/>
            <person name="Nagai Y."/>
            <person name="Toyoda A."/>
            <person name="Suzuki Y."/>
            <person name="Arimoto A."/>
            <person name="Ishii H."/>
            <person name="Satoh N."/>
            <person name="Nishiyama T."/>
            <person name="Hasebe M."/>
            <person name="Maruyama T."/>
            <person name="Minagawa J."/>
            <person name="Obokata J."/>
            <person name="Shigenobu S."/>
        </authorList>
    </citation>
    <scope>NUCLEOTIDE SEQUENCE [LARGE SCALE GENOMIC DNA]</scope>
</reference>
<dbReference type="Gene3D" id="3.40.50.300">
    <property type="entry name" value="P-loop containing nucleotide triphosphate hydrolases"/>
    <property type="match status" value="1"/>
</dbReference>
<protein>
    <submittedName>
        <fullName evidence="6">Immune-associated nucleotide-binding protein 10</fullName>
    </submittedName>
</protein>
<evidence type="ECO:0000256" key="2">
    <source>
        <dbReference type="ARBA" id="ARBA00022741"/>
    </source>
</evidence>
<dbReference type="SUPFAM" id="SSF52540">
    <property type="entry name" value="P-loop containing nucleoside triphosphate hydrolases"/>
    <property type="match status" value="1"/>
</dbReference>
<keyword evidence="7" id="KW-1185">Reference proteome</keyword>
<feature type="region of interest" description="Disordered" evidence="4">
    <location>
        <begin position="329"/>
        <end position="359"/>
    </location>
</feature>
<evidence type="ECO:0000256" key="4">
    <source>
        <dbReference type="SAM" id="MobiDB-lite"/>
    </source>
</evidence>
<evidence type="ECO:0000313" key="6">
    <source>
        <dbReference type="EMBL" id="GFO12285.1"/>
    </source>
</evidence>
<comment type="similarity">
    <text evidence="1">Belongs to the TRAFAC class TrmE-Era-EngA-EngB-Septin-like GTPase superfamily. AIG1/Toc34/Toc159-like paraseptin GTPase family. IAN subfamily.</text>
</comment>
<dbReference type="GO" id="GO:0005525">
    <property type="term" value="F:GTP binding"/>
    <property type="evidence" value="ECO:0007669"/>
    <property type="project" value="UniProtKB-KW"/>
</dbReference>
<dbReference type="Proteomes" id="UP000735302">
    <property type="component" value="Unassembled WGS sequence"/>
</dbReference>
<keyword evidence="3" id="KW-0342">GTP-binding</keyword>
<dbReference type="AlphaFoldDB" id="A0AAV4AZP2"/>
<organism evidence="6 7">
    <name type="scientific">Plakobranchus ocellatus</name>
    <dbReference type="NCBI Taxonomy" id="259542"/>
    <lineage>
        <taxon>Eukaryota</taxon>
        <taxon>Metazoa</taxon>
        <taxon>Spiralia</taxon>
        <taxon>Lophotrochozoa</taxon>
        <taxon>Mollusca</taxon>
        <taxon>Gastropoda</taxon>
        <taxon>Heterobranchia</taxon>
        <taxon>Euthyneura</taxon>
        <taxon>Panpulmonata</taxon>
        <taxon>Sacoglossa</taxon>
        <taxon>Placobranchoidea</taxon>
        <taxon>Plakobranchidae</taxon>
        <taxon>Plakobranchus</taxon>
    </lineage>
</organism>
<evidence type="ECO:0000313" key="7">
    <source>
        <dbReference type="Proteomes" id="UP000735302"/>
    </source>
</evidence>
<dbReference type="PANTHER" id="PTHR10903:SF184">
    <property type="entry name" value="GTP-BINDING PROTEIN A"/>
    <property type="match status" value="1"/>
</dbReference>
<dbReference type="PROSITE" id="PS51720">
    <property type="entry name" value="G_AIG1"/>
    <property type="match status" value="1"/>
</dbReference>
<dbReference type="InterPro" id="IPR045058">
    <property type="entry name" value="GIMA/IAN/Toc"/>
</dbReference>
<dbReference type="InterPro" id="IPR027417">
    <property type="entry name" value="P-loop_NTPase"/>
</dbReference>
<dbReference type="FunFam" id="3.40.50.300:FF:000840">
    <property type="entry name" value="Immune-associated nucleotide-binding protein 9"/>
    <property type="match status" value="1"/>
</dbReference>
<keyword evidence="2" id="KW-0547">Nucleotide-binding</keyword>
<evidence type="ECO:0000256" key="1">
    <source>
        <dbReference type="ARBA" id="ARBA00008535"/>
    </source>
</evidence>
<dbReference type="Pfam" id="PF04548">
    <property type="entry name" value="AIG1"/>
    <property type="match status" value="1"/>
</dbReference>
<proteinExistence type="inferred from homology"/>
<accession>A0AAV4AZP2</accession>
<evidence type="ECO:0000259" key="5">
    <source>
        <dbReference type="PROSITE" id="PS51720"/>
    </source>
</evidence>
<gene>
    <name evidence="6" type="ORF">PoB_003879000</name>
</gene>
<sequence>MDRGFDLDLLLLGKTGAGKSATGNSILGFKAFSSVATADSVTIESQKEVTELENGRRLRIVDTPGVGDTRGCKVAGEELFMKALGEAVAMNPAGYHALLLVIRFGGRLNNEDVEIIEYLKSQLGEKFIQKHCIIIMTCGDVFKTQQEDEEIEVSFEEWCKQQGGFFKKMYREVKGRIILFDNRKKSEVKDQQRQQLVSMVDQMMVGGRRYTNDKFEKAQKERESFLRDNKISAITDKVKEETSIILSSVKKILENSNVDYKINALSELMGRISKLLEDINQENNKDLHLVQAQIMIINVQGQVELELKGLQLQKEHDEKERDRKIAAEKEKEQMSAHLAEQARAQEMKDKEREEEAKREQERWNAQLAEQQTRSGNEQMITMLAGLSIGLAQKRESDNGYKLLMIEYLKMRDDYNKATAPKQSCCVM</sequence>
<dbReference type="InterPro" id="IPR006703">
    <property type="entry name" value="G_AIG1"/>
</dbReference>
<dbReference type="EMBL" id="BLXT01004399">
    <property type="protein sequence ID" value="GFO12285.1"/>
    <property type="molecule type" value="Genomic_DNA"/>
</dbReference>
<dbReference type="PANTHER" id="PTHR10903">
    <property type="entry name" value="GTPASE, IMAP FAMILY MEMBER-RELATED"/>
    <property type="match status" value="1"/>
</dbReference>
<feature type="compositionally biased region" description="Basic and acidic residues" evidence="4">
    <location>
        <begin position="343"/>
        <end position="359"/>
    </location>
</feature>
<evidence type="ECO:0000256" key="3">
    <source>
        <dbReference type="ARBA" id="ARBA00023134"/>
    </source>
</evidence>
<comment type="caution">
    <text evidence="6">The sequence shown here is derived from an EMBL/GenBank/DDBJ whole genome shotgun (WGS) entry which is preliminary data.</text>
</comment>
<feature type="domain" description="AIG1-type G" evidence="5">
    <location>
        <begin position="4"/>
        <end position="219"/>
    </location>
</feature>
<name>A0AAV4AZP2_9GAST</name>